<accession>A0ABS8YIZ4</accession>
<name>A0ABS8YIZ4_9BACL</name>
<gene>
    <name evidence="1" type="ORF">LQV63_12685</name>
</gene>
<keyword evidence="2" id="KW-1185">Reference proteome</keyword>
<organism evidence="1 2">
    <name type="scientific">Paenibacillus profundus</name>
    <dbReference type="NCBI Taxonomy" id="1173085"/>
    <lineage>
        <taxon>Bacteria</taxon>
        <taxon>Bacillati</taxon>
        <taxon>Bacillota</taxon>
        <taxon>Bacilli</taxon>
        <taxon>Bacillales</taxon>
        <taxon>Paenibacillaceae</taxon>
        <taxon>Paenibacillus</taxon>
    </lineage>
</organism>
<proteinExistence type="predicted"/>
<reference evidence="1 2" key="1">
    <citation type="submission" date="2021-11" db="EMBL/GenBank/DDBJ databases">
        <title>Draft genome sequence of Paenibacillus profundus YoMME, a new Gram-positive bacteria with exoelectrogenic properties.</title>
        <authorList>
            <person name="Hubenova Y."/>
            <person name="Hubenova E."/>
            <person name="Manasiev Y."/>
            <person name="Peykov S."/>
            <person name="Mitov M."/>
        </authorList>
    </citation>
    <scope>NUCLEOTIDE SEQUENCE [LARGE SCALE GENOMIC DNA]</scope>
    <source>
        <strain evidence="1 2">YoMME</strain>
    </source>
</reference>
<evidence type="ECO:0000313" key="2">
    <source>
        <dbReference type="Proteomes" id="UP001199916"/>
    </source>
</evidence>
<dbReference type="EMBL" id="JAJNBZ010000008">
    <property type="protein sequence ID" value="MCE5170167.1"/>
    <property type="molecule type" value="Genomic_DNA"/>
</dbReference>
<sequence>MRRQLTVGRASLRTLTRLADGFGGEESPYRTRRIAWLPDSPLANGHTGIILPVSSVRFIWFPRSRQTAGFSE</sequence>
<dbReference type="Proteomes" id="UP001199916">
    <property type="component" value="Unassembled WGS sequence"/>
</dbReference>
<protein>
    <submittedName>
        <fullName evidence="1">Uncharacterized protein</fullName>
    </submittedName>
</protein>
<evidence type="ECO:0000313" key="1">
    <source>
        <dbReference type="EMBL" id="MCE5170167.1"/>
    </source>
</evidence>
<comment type="caution">
    <text evidence="1">The sequence shown here is derived from an EMBL/GenBank/DDBJ whole genome shotgun (WGS) entry which is preliminary data.</text>
</comment>